<keyword evidence="4 5" id="KW-0479">Metal-binding</keyword>
<dbReference type="InterPro" id="IPR002678">
    <property type="entry name" value="DUF34/NIF3"/>
</dbReference>
<dbReference type="NCBIfam" id="TIGR00486">
    <property type="entry name" value="YbgI_SA1388"/>
    <property type="match status" value="1"/>
</dbReference>
<evidence type="ECO:0000256" key="5">
    <source>
        <dbReference type="PIRSR" id="PIRSR602678-1"/>
    </source>
</evidence>
<accession>A0A369KDT3</accession>
<dbReference type="SUPFAM" id="SSF102705">
    <property type="entry name" value="NIF3 (NGG1p interacting factor 3)-like"/>
    <property type="match status" value="1"/>
</dbReference>
<feature type="binding site" evidence="5">
    <location>
        <position position="102"/>
    </location>
    <ligand>
        <name>a divalent metal cation</name>
        <dbReference type="ChEBI" id="CHEBI:60240"/>
        <label>1</label>
    </ligand>
</feature>
<evidence type="ECO:0000256" key="2">
    <source>
        <dbReference type="ARBA" id="ARBA00011643"/>
    </source>
</evidence>
<dbReference type="InterPro" id="IPR036069">
    <property type="entry name" value="DUF34/NIF3_sf"/>
</dbReference>
<evidence type="ECO:0000313" key="6">
    <source>
        <dbReference type="EMBL" id="RDB31762.1"/>
    </source>
</evidence>
<feature type="binding site" evidence="5">
    <location>
        <position position="223"/>
    </location>
    <ligand>
        <name>a divalent metal cation</name>
        <dbReference type="ChEBI" id="CHEBI:60240"/>
        <label>1</label>
    </ligand>
</feature>
<dbReference type="AlphaFoldDB" id="A0A369KDT3"/>
<evidence type="ECO:0000256" key="3">
    <source>
        <dbReference type="ARBA" id="ARBA00022112"/>
    </source>
</evidence>
<dbReference type="RefSeq" id="WP_114544120.1">
    <property type="nucleotide sequence ID" value="NZ_QQBG01000008.1"/>
</dbReference>
<feature type="binding site" evidence="5">
    <location>
        <position position="65"/>
    </location>
    <ligand>
        <name>a divalent metal cation</name>
        <dbReference type="ChEBI" id="CHEBI:60240"/>
        <label>1</label>
    </ligand>
</feature>
<name>A0A369KDT3_9BACT</name>
<reference evidence="6 7" key="1">
    <citation type="submission" date="2018-07" db="EMBL/GenBank/DDBJ databases">
        <title>Comparative genomics of the Candidatus Parilichlamydiaceae reveals evidence of convergent evolution and genome reduction in the phylum Chlamydiae.</title>
        <authorList>
            <person name="Taylor-Brown A."/>
            <person name="Polkinghorne A."/>
        </authorList>
    </citation>
    <scope>NUCLEOTIDE SEQUENCE [LARGE SCALE GENOMIC DNA]</scope>
    <source>
        <strain evidence="6 7">Hat2</strain>
    </source>
</reference>
<dbReference type="GO" id="GO:0005737">
    <property type="term" value="C:cytoplasm"/>
    <property type="evidence" value="ECO:0007669"/>
    <property type="project" value="TreeGrafter"/>
</dbReference>
<evidence type="ECO:0000256" key="1">
    <source>
        <dbReference type="ARBA" id="ARBA00006964"/>
    </source>
</evidence>
<comment type="subunit">
    <text evidence="2">Homohexamer.</text>
</comment>
<protein>
    <recommendedName>
        <fullName evidence="3">GTP cyclohydrolase 1 type 2 homolog</fullName>
    </recommendedName>
</protein>
<dbReference type="FunFam" id="3.40.1390.30:FF:000001">
    <property type="entry name" value="GTP cyclohydrolase 1 type 2"/>
    <property type="match status" value="1"/>
</dbReference>
<comment type="similarity">
    <text evidence="1">Belongs to the GTP cyclohydrolase I type 2/NIF3 family.</text>
</comment>
<dbReference type="EMBL" id="QQBG01000008">
    <property type="protein sequence ID" value="RDB31762.1"/>
    <property type="molecule type" value="Genomic_DNA"/>
</dbReference>
<dbReference type="PANTHER" id="PTHR13799">
    <property type="entry name" value="NGG1 INTERACTING FACTOR 3"/>
    <property type="match status" value="1"/>
</dbReference>
<dbReference type="GO" id="GO:0046872">
    <property type="term" value="F:metal ion binding"/>
    <property type="evidence" value="ECO:0007669"/>
    <property type="project" value="UniProtKB-KW"/>
</dbReference>
<evidence type="ECO:0000313" key="7">
    <source>
        <dbReference type="Proteomes" id="UP000253816"/>
    </source>
</evidence>
<feature type="binding site" evidence="5">
    <location>
        <position position="227"/>
    </location>
    <ligand>
        <name>a divalent metal cation</name>
        <dbReference type="ChEBI" id="CHEBI:60240"/>
        <label>1</label>
    </ligand>
</feature>
<proteinExistence type="inferred from homology"/>
<dbReference type="Pfam" id="PF01784">
    <property type="entry name" value="DUF34_NIF3"/>
    <property type="match status" value="1"/>
</dbReference>
<keyword evidence="7" id="KW-1185">Reference proteome</keyword>
<dbReference type="Gene3D" id="3.40.1390.30">
    <property type="entry name" value="NIF3 (NGG1p interacting factor 3)-like"/>
    <property type="match status" value="2"/>
</dbReference>
<gene>
    <name evidence="6" type="ORF">HAT2_00142</name>
</gene>
<organism evidence="6 7">
    <name type="scientific">Candidatus Similichlamydia laticola</name>
    <dbReference type="NCBI Taxonomy" id="2170265"/>
    <lineage>
        <taxon>Bacteria</taxon>
        <taxon>Pseudomonadati</taxon>
        <taxon>Chlamydiota</taxon>
        <taxon>Chlamydiia</taxon>
        <taxon>Parachlamydiales</taxon>
        <taxon>Candidatus Parilichlamydiaceae</taxon>
        <taxon>Candidatus Similichlamydia</taxon>
    </lineage>
</organism>
<comment type="caution">
    <text evidence="6">The sequence shown here is derived from an EMBL/GenBank/DDBJ whole genome shotgun (WGS) entry which is preliminary data.</text>
</comment>
<evidence type="ECO:0000256" key="4">
    <source>
        <dbReference type="ARBA" id="ARBA00022723"/>
    </source>
</evidence>
<dbReference type="OrthoDB" id="9792792at2"/>
<dbReference type="Proteomes" id="UP000253816">
    <property type="component" value="Unassembled WGS sequence"/>
</dbReference>
<sequence length="256" mass="28277">MTARVVLQEFLDDLYQPHLFDDFGPNGLQVEGKESIEKIGVGVTASLRVIQEAVAWGADALIVHHGLFWNGQSSLLIGRFLHRVRPLITKGVSLFGYHLPMDGHPTIGNCWGAAIDLGLQSLEPLSLSSQERTPIAVKGWFEHPVPLQECLYRLESYYSSSLRVATCAESVTVQQVGICSGGAHRYFERAIEEGIDLFLSGTGDEPQWHLAQESGKVFVAAGHFATERVGPLKLTEFLQKAFPALSVRFFDEPNPF</sequence>
<feature type="binding site" evidence="5">
    <location>
        <position position="64"/>
    </location>
    <ligand>
        <name>a divalent metal cation</name>
        <dbReference type="ChEBI" id="CHEBI:60240"/>
        <label>2</label>
    </ligand>
</feature>
<dbReference type="PANTHER" id="PTHR13799:SF14">
    <property type="entry name" value="GTP CYCLOHYDROLASE 1 TYPE 2 HOMOLOG"/>
    <property type="match status" value="1"/>
</dbReference>